<feature type="domain" description="HAMP" evidence="14">
    <location>
        <begin position="211"/>
        <end position="263"/>
    </location>
</feature>
<dbReference type="CDD" id="cd06225">
    <property type="entry name" value="HAMP"/>
    <property type="match status" value="1"/>
</dbReference>
<accession>A0ABS8IYT8</accession>
<comment type="caution">
    <text evidence="15">The sequence shown here is derived from an EMBL/GenBank/DDBJ whole genome shotgun (WGS) entry which is preliminary data.</text>
</comment>
<feature type="transmembrane region" description="Helical" evidence="12">
    <location>
        <begin position="186"/>
        <end position="210"/>
    </location>
</feature>
<dbReference type="CDD" id="cd11386">
    <property type="entry name" value="MCP_signal"/>
    <property type="match status" value="1"/>
</dbReference>
<keyword evidence="3" id="KW-0488">Methylation</keyword>
<dbReference type="InterPro" id="IPR003660">
    <property type="entry name" value="HAMP_dom"/>
</dbReference>
<dbReference type="PANTHER" id="PTHR43531:SF14">
    <property type="entry name" value="METHYL-ACCEPTING CHEMOTAXIS PROTEIN I-RELATED"/>
    <property type="match status" value="1"/>
</dbReference>
<dbReference type="CDD" id="cd19411">
    <property type="entry name" value="MCP2201-like_sensor"/>
    <property type="match status" value="1"/>
</dbReference>
<dbReference type="PRINTS" id="PR00260">
    <property type="entry name" value="CHEMTRNSDUCR"/>
</dbReference>
<dbReference type="InterPro" id="IPR004090">
    <property type="entry name" value="Chemotax_Me-accpt_rcpt"/>
</dbReference>
<evidence type="ECO:0000256" key="12">
    <source>
        <dbReference type="SAM" id="Phobius"/>
    </source>
</evidence>
<keyword evidence="4" id="KW-0145">Chemotaxis</keyword>
<evidence type="ECO:0000256" key="2">
    <source>
        <dbReference type="ARBA" id="ARBA00022475"/>
    </source>
</evidence>
<dbReference type="Pfam" id="PF02203">
    <property type="entry name" value="TarH"/>
    <property type="match status" value="1"/>
</dbReference>
<dbReference type="RefSeq" id="WP_229434270.1">
    <property type="nucleotide sequence ID" value="NZ_JAJHPV010000021.1"/>
</dbReference>
<dbReference type="InterPro" id="IPR047347">
    <property type="entry name" value="YvaQ-like_sensor"/>
</dbReference>
<proteinExistence type="inferred from homology"/>
<gene>
    <name evidence="15" type="ORF">LMJ30_19680</name>
</gene>
<dbReference type="InterPro" id="IPR003122">
    <property type="entry name" value="Tar_rcpt_lig-bd"/>
</dbReference>
<dbReference type="Pfam" id="PF00015">
    <property type="entry name" value="MCPsignal"/>
    <property type="match status" value="1"/>
</dbReference>
<evidence type="ECO:0000256" key="8">
    <source>
        <dbReference type="ARBA" id="ARBA00023136"/>
    </source>
</evidence>
<dbReference type="Proteomes" id="UP001198701">
    <property type="component" value="Unassembled WGS sequence"/>
</dbReference>
<evidence type="ECO:0000256" key="3">
    <source>
        <dbReference type="ARBA" id="ARBA00022481"/>
    </source>
</evidence>
<dbReference type="EMBL" id="JAJHPV010000021">
    <property type="protein sequence ID" value="MCC6073156.1"/>
    <property type="molecule type" value="Genomic_DNA"/>
</dbReference>
<name>A0ABS8IYT8_9BURK</name>
<keyword evidence="2" id="KW-1003">Cell membrane</keyword>
<keyword evidence="8 12" id="KW-0472">Membrane</keyword>
<sequence length="546" mass="58543">MFKHLTIKSRLLFVIGFMSVLLIGGGVIGIFSLGMANDSLKTNYENRLVPMERLDQIIRMVDRNQLAVAQALSGDLASVGAEMDEVDKRAAVIDKVWQEYQATGPVGEEKQLADKFISNRSAFVTQGLKPAVAALRAGDVEAARTLMNGPMKQLFKPSQDSMDALLRHQLEQAKMEFESSQRIFELVRISCITGIIFGVIIANLIGVWLIRAISRPVDKAVSIARSVSRGDLTQSIEVTTQDETGHLMSALKHMNTNLTAMVQKVQTGSDEISAVSIQIASRNMDLSSRTEQQASSLEETAASMEELTSTVKQNADNALQANQLALSASDVAVKGGKVVAEVVATMGSINASSMKIVDIIAVIDSIAFQTNILALNAAVEAARAGEQGRGFAVVAGEVRHLAQRSAAAAKEIKELIDDSVDKVESGTRLVDQAGTTMAEIVERVRRVTDIMAEITTASQEQTSGIEQVNQAISLMDEATQQNAAQVEEAAAVAELLREQAEALAHTVSVFKLVAAPPESAATAAAPVRPHLRRSAVVAQLPGVEQY</sequence>
<evidence type="ECO:0000256" key="11">
    <source>
        <dbReference type="PROSITE-ProRule" id="PRU00284"/>
    </source>
</evidence>
<evidence type="ECO:0000259" key="14">
    <source>
        <dbReference type="PROSITE" id="PS50885"/>
    </source>
</evidence>
<evidence type="ECO:0000256" key="9">
    <source>
        <dbReference type="ARBA" id="ARBA00023224"/>
    </source>
</evidence>
<keyword evidence="6 12" id="KW-0812">Transmembrane</keyword>
<evidence type="ECO:0000256" key="4">
    <source>
        <dbReference type="ARBA" id="ARBA00022500"/>
    </source>
</evidence>
<evidence type="ECO:0000256" key="5">
    <source>
        <dbReference type="ARBA" id="ARBA00022519"/>
    </source>
</evidence>
<dbReference type="SUPFAM" id="SSF58104">
    <property type="entry name" value="Methyl-accepting chemotaxis protein (MCP) signaling domain"/>
    <property type="match status" value="1"/>
</dbReference>
<evidence type="ECO:0000313" key="15">
    <source>
        <dbReference type="EMBL" id="MCC6073156.1"/>
    </source>
</evidence>
<keyword evidence="5" id="KW-0997">Cell inner membrane</keyword>
<reference evidence="15 16" key="1">
    <citation type="submission" date="2021-11" db="EMBL/GenBank/DDBJ databases">
        <authorList>
            <person name="Huq M.A."/>
        </authorList>
    </citation>
    <scope>NUCLEOTIDE SEQUENCE [LARGE SCALE GENOMIC DNA]</scope>
    <source>
        <strain evidence="15 16">MAHUQ-52</strain>
    </source>
</reference>
<dbReference type="InterPro" id="IPR051310">
    <property type="entry name" value="MCP_chemotaxis"/>
</dbReference>
<comment type="similarity">
    <text evidence="10">Belongs to the methyl-accepting chemotaxis (MCP) protein family.</text>
</comment>
<feature type="domain" description="Methyl-accepting transducer" evidence="13">
    <location>
        <begin position="268"/>
        <end position="497"/>
    </location>
</feature>
<dbReference type="SMART" id="SM00283">
    <property type="entry name" value="MA"/>
    <property type="match status" value="1"/>
</dbReference>
<feature type="transmembrane region" description="Helical" evidence="12">
    <location>
        <begin position="12"/>
        <end position="36"/>
    </location>
</feature>
<evidence type="ECO:0000256" key="7">
    <source>
        <dbReference type="ARBA" id="ARBA00022989"/>
    </source>
</evidence>
<evidence type="ECO:0000256" key="6">
    <source>
        <dbReference type="ARBA" id="ARBA00022692"/>
    </source>
</evidence>
<evidence type="ECO:0000256" key="10">
    <source>
        <dbReference type="ARBA" id="ARBA00029447"/>
    </source>
</evidence>
<protein>
    <submittedName>
        <fullName evidence="15">Methyl-accepting chemotaxis protein</fullName>
    </submittedName>
</protein>
<keyword evidence="9 11" id="KW-0807">Transducer</keyword>
<evidence type="ECO:0000256" key="1">
    <source>
        <dbReference type="ARBA" id="ARBA00004429"/>
    </source>
</evidence>
<dbReference type="Pfam" id="PF00672">
    <property type="entry name" value="HAMP"/>
    <property type="match status" value="1"/>
</dbReference>
<keyword evidence="16" id="KW-1185">Reference proteome</keyword>
<dbReference type="Gene3D" id="1.10.287.950">
    <property type="entry name" value="Methyl-accepting chemotaxis protein"/>
    <property type="match status" value="1"/>
</dbReference>
<dbReference type="PROSITE" id="PS50111">
    <property type="entry name" value="CHEMOTAXIS_TRANSDUC_2"/>
    <property type="match status" value="1"/>
</dbReference>
<dbReference type="PANTHER" id="PTHR43531">
    <property type="entry name" value="PROTEIN ICFG"/>
    <property type="match status" value="1"/>
</dbReference>
<comment type="subcellular location">
    <subcellularLocation>
        <location evidence="1">Cell inner membrane</location>
        <topology evidence="1">Multi-pass membrane protein</topology>
    </subcellularLocation>
</comment>
<evidence type="ECO:0000259" key="13">
    <source>
        <dbReference type="PROSITE" id="PS50111"/>
    </source>
</evidence>
<dbReference type="InterPro" id="IPR004089">
    <property type="entry name" value="MCPsignal_dom"/>
</dbReference>
<dbReference type="SMART" id="SM00304">
    <property type="entry name" value="HAMP"/>
    <property type="match status" value="1"/>
</dbReference>
<keyword evidence="7 12" id="KW-1133">Transmembrane helix</keyword>
<organism evidence="15 16">
    <name type="scientific">Massilia agrisoli</name>
    <dbReference type="NCBI Taxonomy" id="2892444"/>
    <lineage>
        <taxon>Bacteria</taxon>
        <taxon>Pseudomonadati</taxon>
        <taxon>Pseudomonadota</taxon>
        <taxon>Betaproteobacteria</taxon>
        <taxon>Burkholderiales</taxon>
        <taxon>Oxalobacteraceae</taxon>
        <taxon>Telluria group</taxon>
        <taxon>Massilia</taxon>
    </lineage>
</organism>
<evidence type="ECO:0000313" key="16">
    <source>
        <dbReference type="Proteomes" id="UP001198701"/>
    </source>
</evidence>
<dbReference type="PROSITE" id="PS50885">
    <property type="entry name" value="HAMP"/>
    <property type="match status" value="1"/>
</dbReference>